<keyword evidence="1" id="KW-1071">Ligand-gated ion channel</keyword>
<protein>
    <recommendedName>
        <fullName evidence="4">Cyclic nucleotide-binding domain-containing protein</fullName>
    </recommendedName>
</protein>
<proteinExistence type="predicted"/>
<organism evidence="5 6">
    <name type="scientific">Rhamnella rubrinervis</name>
    <dbReference type="NCBI Taxonomy" id="2594499"/>
    <lineage>
        <taxon>Eukaryota</taxon>
        <taxon>Viridiplantae</taxon>
        <taxon>Streptophyta</taxon>
        <taxon>Embryophyta</taxon>
        <taxon>Tracheophyta</taxon>
        <taxon>Spermatophyta</taxon>
        <taxon>Magnoliopsida</taxon>
        <taxon>eudicotyledons</taxon>
        <taxon>Gunneridae</taxon>
        <taxon>Pentapetalae</taxon>
        <taxon>rosids</taxon>
        <taxon>fabids</taxon>
        <taxon>Rosales</taxon>
        <taxon>Rhamnaceae</taxon>
        <taxon>rhamnoid group</taxon>
        <taxon>Rhamneae</taxon>
        <taxon>Rhamnella</taxon>
    </lineage>
</organism>
<dbReference type="EMBL" id="VOIH02000004">
    <property type="protein sequence ID" value="KAF3448001.1"/>
    <property type="molecule type" value="Genomic_DNA"/>
</dbReference>
<evidence type="ECO:0000259" key="4">
    <source>
        <dbReference type="PROSITE" id="PS50042"/>
    </source>
</evidence>
<evidence type="ECO:0000313" key="6">
    <source>
        <dbReference type="Proteomes" id="UP000796880"/>
    </source>
</evidence>
<reference evidence="5" key="1">
    <citation type="submission" date="2020-03" db="EMBL/GenBank/DDBJ databases">
        <title>A high-quality chromosome-level genome assembly of a woody plant with both climbing and erect habits, Rhamnella rubrinervis.</title>
        <authorList>
            <person name="Lu Z."/>
            <person name="Yang Y."/>
            <person name="Zhu X."/>
            <person name="Sun Y."/>
        </authorList>
    </citation>
    <scope>NUCLEOTIDE SEQUENCE</scope>
    <source>
        <strain evidence="5">BYM</strain>
        <tissue evidence="5">Leaf</tissue>
    </source>
</reference>
<dbReference type="PANTHER" id="PTHR45651">
    <property type="entry name" value="CYCLIC NUCLEOTIDE-GATED ION CHANNEL 15-RELATED-RELATED"/>
    <property type="match status" value="1"/>
</dbReference>
<dbReference type="Proteomes" id="UP000796880">
    <property type="component" value="Unassembled WGS sequence"/>
</dbReference>
<dbReference type="Pfam" id="PF00027">
    <property type="entry name" value="cNMP_binding"/>
    <property type="match status" value="1"/>
</dbReference>
<evidence type="ECO:0000313" key="5">
    <source>
        <dbReference type="EMBL" id="KAF3448001.1"/>
    </source>
</evidence>
<dbReference type="SUPFAM" id="SSF51206">
    <property type="entry name" value="cAMP-binding domain-like"/>
    <property type="match status" value="1"/>
</dbReference>
<accession>A0A8K0H931</accession>
<feature type="signal peptide" evidence="3">
    <location>
        <begin position="1"/>
        <end position="17"/>
    </location>
</feature>
<dbReference type="InterPro" id="IPR000595">
    <property type="entry name" value="cNMP-bd_dom"/>
</dbReference>
<evidence type="ECO:0000256" key="2">
    <source>
        <dbReference type="ARBA" id="ARBA00023303"/>
    </source>
</evidence>
<evidence type="ECO:0000256" key="3">
    <source>
        <dbReference type="SAM" id="SignalP"/>
    </source>
</evidence>
<evidence type="ECO:0000256" key="1">
    <source>
        <dbReference type="ARBA" id="ARBA00023286"/>
    </source>
</evidence>
<keyword evidence="1" id="KW-0406">Ion transport</keyword>
<dbReference type="PROSITE" id="PS50042">
    <property type="entry name" value="CNMP_BINDING_3"/>
    <property type="match status" value="1"/>
</dbReference>
<keyword evidence="2" id="KW-0407">Ion channel</keyword>
<dbReference type="InterPro" id="IPR018490">
    <property type="entry name" value="cNMP-bd_dom_sf"/>
</dbReference>
<dbReference type="PANTHER" id="PTHR45651:SF68">
    <property type="entry name" value="ION TRANSPORT DOMAIN-CONTAINING PROTEIN"/>
    <property type="match status" value="1"/>
</dbReference>
<dbReference type="AlphaFoldDB" id="A0A8K0H931"/>
<feature type="domain" description="Cyclic nucleotide-binding" evidence="4">
    <location>
        <begin position="288"/>
        <end position="358"/>
    </location>
</feature>
<keyword evidence="3" id="KW-0732">Signal</keyword>
<gene>
    <name evidence="5" type="ORF">FNV43_RR08709</name>
</gene>
<dbReference type="InterPro" id="IPR014710">
    <property type="entry name" value="RmlC-like_jellyroll"/>
</dbReference>
<dbReference type="SMART" id="SM00100">
    <property type="entry name" value="cNMP"/>
    <property type="match status" value="1"/>
</dbReference>
<feature type="chain" id="PRO_5035426831" description="Cyclic nucleotide-binding domain-containing protein" evidence="3">
    <location>
        <begin position="18"/>
        <end position="495"/>
    </location>
</feature>
<dbReference type="GO" id="GO:0034220">
    <property type="term" value="P:monoatomic ion transmembrane transport"/>
    <property type="evidence" value="ECO:0007669"/>
    <property type="project" value="UniProtKB-KW"/>
</dbReference>
<sequence length="495" mass="57144">MMMWNKIFALVCVAALSLDPLFIYVQIINEDKKCLEMDKAMGNTAVVLRLLTDLIYIGDIVLNVTEACKALKEKESWKRGKLLGIALEIWKDSWLVLFVDFLATIPIPQGSRSLNERNFLDFLLLSQYVPRFFRIYLSAKELTRAWDTLITGTVWIRGAINFFLYVLASHTYMQLATTRSEEIRRKMKLKDLEIELWIYENGLSKEMKKKIMDIVKDRLKENKDVDVKNLLDILPSEWRSCIKRLICFTTLRKKINSFSTHLYQKPIQSMFESDFAPSSHPPFLHVKIFKDIDGQVLDAICDHLKPVGYAENTHIIREGDPLDQMLFITEGTVCVYKASSHGGRSKSTKRLKGDYYGEELVKRSLMHPSLSDFPISMVNVKSHTKVEALALRAEDLMEVASTFWWLFWRNLSGLYSAYPNLLAISAVVSVWRRQITRQITGPITEQITEQVTGPITEPITRRKKPVALRRIDDAVEKLQGIGFQSIKALRRLNKR</sequence>
<name>A0A8K0H931_9ROSA</name>
<dbReference type="CDD" id="cd00038">
    <property type="entry name" value="CAP_ED"/>
    <property type="match status" value="1"/>
</dbReference>
<dbReference type="Gene3D" id="2.60.120.10">
    <property type="entry name" value="Jelly Rolls"/>
    <property type="match status" value="1"/>
</dbReference>
<dbReference type="SUPFAM" id="SSF81324">
    <property type="entry name" value="Voltage-gated potassium channels"/>
    <property type="match status" value="1"/>
</dbReference>
<keyword evidence="1" id="KW-0813">Transport</keyword>
<keyword evidence="6" id="KW-1185">Reference proteome</keyword>
<comment type="caution">
    <text evidence="5">The sequence shown here is derived from an EMBL/GenBank/DDBJ whole genome shotgun (WGS) entry which is preliminary data.</text>
</comment>
<dbReference type="OrthoDB" id="421226at2759"/>
<dbReference type="GO" id="GO:0016020">
    <property type="term" value="C:membrane"/>
    <property type="evidence" value="ECO:0007669"/>
    <property type="project" value="UniProtKB-SubCell"/>
</dbReference>